<name>A0AAV1QWD1_9ROSI</name>
<organism evidence="1 2">
    <name type="scientific">Dovyalis caffra</name>
    <dbReference type="NCBI Taxonomy" id="77055"/>
    <lineage>
        <taxon>Eukaryota</taxon>
        <taxon>Viridiplantae</taxon>
        <taxon>Streptophyta</taxon>
        <taxon>Embryophyta</taxon>
        <taxon>Tracheophyta</taxon>
        <taxon>Spermatophyta</taxon>
        <taxon>Magnoliopsida</taxon>
        <taxon>eudicotyledons</taxon>
        <taxon>Gunneridae</taxon>
        <taxon>Pentapetalae</taxon>
        <taxon>rosids</taxon>
        <taxon>fabids</taxon>
        <taxon>Malpighiales</taxon>
        <taxon>Salicaceae</taxon>
        <taxon>Flacourtieae</taxon>
        <taxon>Dovyalis</taxon>
    </lineage>
</organism>
<dbReference type="Proteomes" id="UP001314170">
    <property type="component" value="Unassembled WGS sequence"/>
</dbReference>
<evidence type="ECO:0000313" key="2">
    <source>
        <dbReference type="Proteomes" id="UP001314170"/>
    </source>
</evidence>
<gene>
    <name evidence="1" type="ORF">DCAF_LOCUS3798</name>
</gene>
<reference evidence="1 2" key="1">
    <citation type="submission" date="2024-01" db="EMBL/GenBank/DDBJ databases">
        <authorList>
            <person name="Waweru B."/>
        </authorList>
    </citation>
    <scope>NUCLEOTIDE SEQUENCE [LARGE SCALE GENOMIC DNA]</scope>
</reference>
<evidence type="ECO:0000313" key="1">
    <source>
        <dbReference type="EMBL" id="CAK7326102.1"/>
    </source>
</evidence>
<comment type="caution">
    <text evidence="1">The sequence shown here is derived from an EMBL/GenBank/DDBJ whole genome shotgun (WGS) entry which is preliminary data.</text>
</comment>
<accession>A0AAV1QWD1</accession>
<dbReference type="AlphaFoldDB" id="A0AAV1QWD1"/>
<keyword evidence="2" id="KW-1185">Reference proteome</keyword>
<sequence length="111" mass="12428">MKPNTKFLTPTTNRMDFFTSSHFFPGPTRIPPLAEEQKLEESNTCGCGPKSPEHEPETSPVFQQFTASVVLDCTVSWATVANRYTPCGWHEITEDSADEETKGEDVQQFPS</sequence>
<protein>
    <submittedName>
        <fullName evidence="1">Uncharacterized protein</fullName>
    </submittedName>
</protein>
<dbReference type="EMBL" id="CAWUPB010000851">
    <property type="protein sequence ID" value="CAK7326102.1"/>
    <property type="molecule type" value="Genomic_DNA"/>
</dbReference>
<proteinExistence type="predicted"/>